<feature type="compositionally biased region" description="Low complexity" evidence="5">
    <location>
        <begin position="341"/>
        <end position="350"/>
    </location>
</feature>
<dbReference type="EMBL" id="JAFEJU010000003">
    <property type="protein sequence ID" value="MBT1174836.1"/>
    <property type="molecule type" value="Genomic_DNA"/>
</dbReference>
<dbReference type="SUPFAM" id="SSF53807">
    <property type="entry name" value="Helical backbone' metal receptor"/>
    <property type="match status" value="1"/>
</dbReference>
<reference evidence="7 8" key="1">
    <citation type="journal article" date="2021" name="Environ. Microbiol.">
        <title>Genetic insights into the dark matter of the mammalian gut microbiota through targeted genome reconstruction.</title>
        <authorList>
            <person name="Lugli G.A."/>
            <person name="Alessandri G."/>
            <person name="Milani C."/>
            <person name="Viappiani A."/>
            <person name="Fontana F."/>
            <person name="Tarracchini C."/>
            <person name="Mancabelli L."/>
            <person name="Argentini C."/>
            <person name="Ruiz L."/>
            <person name="Margolles A."/>
            <person name="van Sinderen D."/>
            <person name="Turroni F."/>
            <person name="Ventura M."/>
        </authorList>
    </citation>
    <scope>NUCLEOTIDE SEQUENCE [LARGE SCALE GENOMIC DNA]</scope>
    <source>
        <strain evidence="7 8">LC6</strain>
    </source>
</reference>
<evidence type="ECO:0000256" key="2">
    <source>
        <dbReference type="ARBA" id="ARBA00022448"/>
    </source>
</evidence>
<protein>
    <submittedName>
        <fullName evidence="7">Zinc ABC transporter substrate-binding protein</fullName>
    </submittedName>
</protein>
<feature type="compositionally biased region" description="Acidic residues" evidence="5">
    <location>
        <begin position="319"/>
        <end position="340"/>
    </location>
</feature>
<keyword evidence="4 6" id="KW-0732">Signal</keyword>
<dbReference type="PANTHER" id="PTHR42953:SF1">
    <property type="entry name" value="METAL-BINDING PROTEIN HI_0362-RELATED"/>
    <property type="match status" value="1"/>
</dbReference>
<proteinExistence type="predicted"/>
<comment type="caution">
    <text evidence="7">The sequence shown here is derived from an EMBL/GenBank/DDBJ whole genome shotgun (WGS) entry which is preliminary data.</text>
</comment>
<evidence type="ECO:0000313" key="8">
    <source>
        <dbReference type="Proteomes" id="UP000711736"/>
    </source>
</evidence>
<dbReference type="RefSeq" id="WP_214376080.1">
    <property type="nucleotide sequence ID" value="NZ_JAFEJU010000003.1"/>
</dbReference>
<keyword evidence="8" id="KW-1185">Reference proteome</keyword>
<evidence type="ECO:0000313" key="7">
    <source>
        <dbReference type="EMBL" id="MBT1174836.1"/>
    </source>
</evidence>
<organism evidence="7 8">
    <name type="scientific">Bifidobacterium colobi</name>
    <dbReference type="NCBI Taxonomy" id="2809026"/>
    <lineage>
        <taxon>Bacteria</taxon>
        <taxon>Bacillati</taxon>
        <taxon>Actinomycetota</taxon>
        <taxon>Actinomycetes</taxon>
        <taxon>Bifidobacteriales</taxon>
        <taxon>Bifidobacteriaceae</taxon>
        <taxon>Bifidobacterium</taxon>
    </lineage>
</organism>
<feature type="region of interest" description="Disordered" evidence="5">
    <location>
        <begin position="315"/>
        <end position="428"/>
    </location>
</feature>
<feature type="compositionally biased region" description="Basic and acidic residues" evidence="5">
    <location>
        <begin position="419"/>
        <end position="428"/>
    </location>
</feature>
<keyword evidence="2" id="KW-0813">Transport</keyword>
<keyword evidence="3" id="KW-0479">Metal-binding</keyword>
<dbReference type="Proteomes" id="UP000711736">
    <property type="component" value="Unassembled WGS sequence"/>
</dbReference>
<evidence type="ECO:0000256" key="1">
    <source>
        <dbReference type="ARBA" id="ARBA00004196"/>
    </source>
</evidence>
<evidence type="ECO:0000256" key="3">
    <source>
        <dbReference type="ARBA" id="ARBA00022723"/>
    </source>
</evidence>
<accession>A0ABS5UVU4</accession>
<dbReference type="PANTHER" id="PTHR42953">
    <property type="entry name" value="HIGH-AFFINITY ZINC UPTAKE SYSTEM PROTEIN ZNUA-RELATED"/>
    <property type="match status" value="1"/>
</dbReference>
<name>A0ABS5UVU4_9BIFI</name>
<comment type="subcellular location">
    <subcellularLocation>
        <location evidence="1">Cell envelope</location>
    </subcellularLocation>
</comment>
<sequence>MRTRCARLMRFAAASISAMMLFAAAACGSQTSSEQPAQTNPGTTSQQKATGPITVVSSINQWGSLAAELGGDDVKVTSIVNTTNVDAHDFEPKTSDIAKLSKAQIVIANGAGYDSWATKALGKSSSLVSAASVVGAMEGDNPHLWFSKDARSGMAEAITDAYIKALPSKKKDFQQRLKTWQQGEKSLEKWTGDFTKNHSKLTYAATEPVAYYLMADLGFDDATPKGYAQSVASEGESAPADLQSFQQLIEKRSIDVLINNTQEASDATNMITGTAGRSDVPVVDVSEQMPEKAESLNAWINQLVNTIIDAVDPSYGCEANEDSESADGTDEANGADDTADADGNGSADGTQNTENGDADTGASGTDATEQQDGSDTATTQSDKDSTPNFIRECKASKSSSQQSDTSSNDSDSSDSSQEPDTKQPDPGK</sequence>
<dbReference type="Gene3D" id="3.40.50.1980">
    <property type="entry name" value="Nitrogenase molybdenum iron protein domain"/>
    <property type="match status" value="1"/>
</dbReference>
<evidence type="ECO:0000256" key="4">
    <source>
        <dbReference type="ARBA" id="ARBA00022729"/>
    </source>
</evidence>
<feature type="signal peptide" evidence="6">
    <location>
        <begin position="1"/>
        <end position="25"/>
    </location>
</feature>
<feature type="compositionally biased region" description="Low complexity" evidence="5">
    <location>
        <begin position="396"/>
        <end position="416"/>
    </location>
</feature>
<feature type="compositionally biased region" description="Basic and acidic residues" evidence="5">
    <location>
        <begin position="381"/>
        <end position="395"/>
    </location>
</feature>
<dbReference type="Pfam" id="PF01297">
    <property type="entry name" value="ZnuA"/>
    <property type="match status" value="1"/>
</dbReference>
<dbReference type="InterPro" id="IPR050492">
    <property type="entry name" value="Bact_metal-bind_prot9"/>
</dbReference>
<evidence type="ECO:0000256" key="6">
    <source>
        <dbReference type="SAM" id="SignalP"/>
    </source>
</evidence>
<feature type="chain" id="PRO_5046347232" evidence="6">
    <location>
        <begin position="26"/>
        <end position="428"/>
    </location>
</feature>
<feature type="compositionally biased region" description="Polar residues" evidence="5">
    <location>
        <begin position="362"/>
        <end position="380"/>
    </location>
</feature>
<evidence type="ECO:0000256" key="5">
    <source>
        <dbReference type="SAM" id="MobiDB-lite"/>
    </source>
</evidence>
<dbReference type="PROSITE" id="PS51257">
    <property type="entry name" value="PROKAR_LIPOPROTEIN"/>
    <property type="match status" value="1"/>
</dbReference>
<gene>
    <name evidence="7" type="ORF">JS530_04860</name>
</gene>
<dbReference type="InterPro" id="IPR006127">
    <property type="entry name" value="ZnuA-like"/>
</dbReference>